<dbReference type="Gene3D" id="3.40.50.150">
    <property type="entry name" value="Vaccinia Virus protein VP39"/>
    <property type="match status" value="1"/>
</dbReference>
<dbReference type="HOGENOM" id="CLU_783978_0_0_1"/>
<dbReference type="InterPro" id="IPR019410">
    <property type="entry name" value="Methyltransf_16"/>
</dbReference>
<dbReference type="eggNOG" id="KOG2793">
    <property type="taxonomic scope" value="Eukaryota"/>
</dbReference>
<dbReference type="Pfam" id="PF10294">
    <property type="entry name" value="Methyltransf_16"/>
    <property type="match status" value="1"/>
</dbReference>
<dbReference type="STRING" id="2903.R1E2U4"/>
<keyword evidence="3" id="KW-1185">Reference proteome</keyword>
<name>A0A0D3IVI4_EMIH1</name>
<dbReference type="RefSeq" id="XP_005767698.1">
    <property type="nucleotide sequence ID" value="XM_005767641.1"/>
</dbReference>
<dbReference type="InterPro" id="IPR029063">
    <property type="entry name" value="SAM-dependent_MTases_sf"/>
</dbReference>
<dbReference type="Proteomes" id="UP000013827">
    <property type="component" value="Unassembled WGS sequence"/>
</dbReference>
<reference evidence="3" key="1">
    <citation type="journal article" date="2013" name="Nature">
        <title>Pan genome of the phytoplankton Emiliania underpins its global distribution.</title>
        <authorList>
            <person name="Read B.A."/>
            <person name="Kegel J."/>
            <person name="Klute M.J."/>
            <person name="Kuo A."/>
            <person name="Lefebvre S.C."/>
            <person name="Maumus F."/>
            <person name="Mayer C."/>
            <person name="Miller J."/>
            <person name="Monier A."/>
            <person name="Salamov A."/>
            <person name="Young J."/>
            <person name="Aguilar M."/>
            <person name="Claverie J.M."/>
            <person name="Frickenhaus S."/>
            <person name="Gonzalez K."/>
            <person name="Herman E.K."/>
            <person name="Lin Y.C."/>
            <person name="Napier J."/>
            <person name="Ogata H."/>
            <person name="Sarno A.F."/>
            <person name="Shmutz J."/>
            <person name="Schroeder D."/>
            <person name="de Vargas C."/>
            <person name="Verret F."/>
            <person name="von Dassow P."/>
            <person name="Valentin K."/>
            <person name="Van de Peer Y."/>
            <person name="Wheeler G."/>
            <person name="Dacks J.B."/>
            <person name="Delwiche C.F."/>
            <person name="Dyhrman S.T."/>
            <person name="Glockner G."/>
            <person name="John U."/>
            <person name="Richards T."/>
            <person name="Worden A.Z."/>
            <person name="Zhang X."/>
            <person name="Grigoriev I.V."/>
            <person name="Allen A.E."/>
            <person name="Bidle K."/>
            <person name="Borodovsky M."/>
            <person name="Bowler C."/>
            <person name="Brownlee C."/>
            <person name="Cock J.M."/>
            <person name="Elias M."/>
            <person name="Gladyshev V.N."/>
            <person name="Groth M."/>
            <person name="Guda C."/>
            <person name="Hadaegh A."/>
            <person name="Iglesias-Rodriguez M.D."/>
            <person name="Jenkins J."/>
            <person name="Jones B.M."/>
            <person name="Lawson T."/>
            <person name="Leese F."/>
            <person name="Lindquist E."/>
            <person name="Lobanov A."/>
            <person name="Lomsadze A."/>
            <person name="Malik S.B."/>
            <person name="Marsh M.E."/>
            <person name="Mackinder L."/>
            <person name="Mock T."/>
            <person name="Mueller-Roeber B."/>
            <person name="Pagarete A."/>
            <person name="Parker M."/>
            <person name="Probert I."/>
            <person name="Quesneville H."/>
            <person name="Raines C."/>
            <person name="Rensing S.A."/>
            <person name="Riano-Pachon D.M."/>
            <person name="Richier S."/>
            <person name="Rokitta S."/>
            <person name="Shiraiwa Y."/>
            <person name="Soanes D.M."/>
            <person name="van der Giezen M."/>
            <person name="Wahlund T.M."/>
            <person name="Williams B."/>
            <person name="Wilson W."/>
            <person name="Wolfe G."/>
            <person name="Wurch L.L."/>
        </authorList>
    </citation>
    <scope>NUCLEOTIDE SEQUENCE</scope>
</reference>
<dbReference type="KEGG" id="ehx:EMIHUDRAFT_459334"/>
<evidence type="ECO:0000256" key="1">
    <source>
        <dbReference type="SAM" id="MobiDB-lite"/>
    </source>
</evidence>
<protein>
    <submittedName>
        <fullName evidence="2">Uncharacterized protein</fullName>
    </submittedName>
</protein>
<dbReference type="AlphaFoldDB" id="A0A0D3IVI4"/>
<evidence type="ECO:0000313" key="2">
    <source>
        <dbReference type="EnsemblProtists" id="EOD15269"/>
    </source>
</evidence>
<feature type="compositionally biased region" description="Low complexity" evidence="1">
    <location>
        <begin position="97"/>
        <end position="107"/>
    </location>
</feature>
<evidence type="ECO:0000313" key="3">
    <source>
        <dbReference type="Proteomes" id="UP000013827"/>
    </source>
</evidence>
<sequence>MAARSEGNGPLDEEELRAAVEASGLSPTRCSALAAPLFAELSLSPHLGSVSDVFQVLVVIEDGLLGRAEAVDLSERVHRLLSANRERRDGCGRRRPAGGTTATQGTACSPAVQPSALERLAWAREHKSDADRFERDYAHQLTAGSRLVGLRLQQRPFSALGFASTVWDSSVVLSKAIERWAARGSAGLAGLPSKAVVELGAGCGLVGLTAAALGAHVTLTDLPENVPLLAANVSANRDAVAPPGKPPQTLQARSLDWTAPLPTDLAASADLIVGTDLLYHGCPVEDLASTLASLARPDAEAWLAVGRNRGGLDAFLAASLGWSSRLADRATELDPLYQLEDVDAPALRRSALAD</sequence>
<dbReference type="PANTHER" id="PTHR14614">
    <property type="entry name" value="HEPATOCELLULAR CARCINOMA-ASSOCIATED ANTIGEN"/>
    <property type="match status" value="1"/>
</dbReference>
<dbReference type="GeneID" id="17261418"/>
<dbReference type="PANTHER" id="PTHR14614:SF154">
    <property type="entry name" value="PROTEIN N-LYSINE METHYLTRANSFERASE METTL21A"/>
    <property type="match status" value="1"/>
</dbReference>
<dbReference type="EnsemblProtists" id="EOD15269">
    <property type="protein sequence ID" value="EOD15269"/>
    <property type="gene ID" value="EMIHUDRAFT_459334"/>
</dbReference>
<accession>A0A0D3IVI4</accession>
<reference evidence="2" key="2">
    <citation type="submission" date="2024-10" db="UniProtKB">
        <authorList>
            <consortium name="EnsemblProtists"/>
        </authorList>
    </citation>
    <scope>IDENTIFICATION</scope>
</reference>
<dbReference type="PaxDb" id="2903-EOD15269"/>
<organism evidence="2 3">
    <name type="scientific">Emiliania huxleyi (strain CCMP1516)</name>
    <dbReference type="NCBI Taxonomy" id="280463"/>
    <lineage>
        <taxon>Eukaryota</taxon>
        <taxon>Haptista</taxon>
        <taxon>Haptophyta</taxon>
        <taxon>Prymnesiophyceae</taxon>
        <taxon>Isochrysidales</taxon>
        <taxon>Noelaerhabdaceae</taxon>
        <taxon>Emiliania</taxon>
    </lineage>
</organism>
<dbReference type="SUPFAM" id="SSF53335">
    <property type="entry name" value="S-adenosyl-L-methionine-dependent methyltransferases"/>
    <property type="match status" value="1"/>
</dbReference>
<feature type="region of interest" description="Disordered" evidence="1">
    <location>
        <begin position="88"/>
        <end position="108"/>
    </location>
</feature>
<proteinExistence type="predicted"/>